<reference evidence="2 3" key="1">
    <citation type="submission" date="2020-03" db="EMBL/GenBank/DDBJ databases">
        <title>Metabolic flexibility allows generalist bacteria to become dominant in a frequently disturbed ecosystem.</title>
        <authorList>
            <person name="Chen Y.-J."/>
            <person name="Leung P.M."/>
            <person name="Bay S.K."/>
            <person name="Hugenholtz P."/>
            <person name="Kessler A.J."/>
            <person name="Shelley G."/>
            <person name="Waite D.W."/>
            <person name="Cook P.L."/>
            <person name="Greening C."/>
        </authorList>
    </citation>
    <scope>NUCLEOTIDE SEQUENCE [LARGE SCALE GENOMIC DNA]</scope>
    <source>
        <strain evidence="2">SS_bin_28</strain>
    </source>
</reference>
<sequence>MSSNPSEFHWLWSFLIPGSVLIPAMIYHWLEVCAQKLLNDDEDSHPFDIGNFPDLG</sequence>
<evidence type="ECO:0000256" key="1">
    <source>
        <dbReference type="SAM" id="Phobius"/>
    </source>
</evidence>
<keyword evidence="1" id="KW-0812">Transmembrane</keyword>
<dbReference type="Proteomes" id="UP000547674">
    <property type="component" value="Unassembled WGS sequence"/>
</dbReference>
<gene>
    <name evidence="2" type="ORF">HKN21_12000</name>
</gene>
<comment type="caution">
    <text evidence="2">The sequence shown here is derived from an EMBL/GenBank/DDBJ whole genome shotgun (WGS) entry which is preliminary data.</text>
</comment>
<keyword evidence="1" id="KW-0472">Membrane</keyword>
<dbReference type="EMBL" id="JABDJR010000484">
    <property type="protein sequence ID" value="NNF07474.1"/>
    <property type="molecule type" value="Genomic_DNA"/>
</dbReference>
<name>A0A7Y2H2U4_UNCEI</name>
<evidence type="ECO:0000313" key="3">
    <source>
        <dbReference type="Proteomes" id="UP000547674"/>
    </source>
</evidence>
<keyword evidence="1" id="KW-1133">Transmembrane helix</keyword>
<feature type="transmembrane region" description="Helical" evidence="1">
    <location>
        <begin position="12"/>
        <end position="30"/>
    </location>
</feature>
<protein>
    <submittedName>
        <fullName evidence="2">Uncharacterized protein</fullName>
    </submittedName>
</protein>
<accession>A0A7Y2H2U4</accession>
<dbReference type="AlphaFoldDB" id="A0A7Y2H2U4"/>
<evidence type="ECO:0000313" key="2">
    <source>
        <dbReference type="EMBL" id="NNF07474.1"/>
    </source>
</evidence>
<proteinExistence type="predicted"/>
<organism evidence="2 3">
    <name type="scientific">Eiseniibacteriota bacterium</name>
    <dbReference type="NCBI Taxonomy" id="2212470"/>
    <lineage>
        <taxon>Bacteria</taxon>
        <taxon>Candidatus Eiseniibacteriota</taxon>
    </lineage>
</organism>